<name>A0A210R0I3_MIZYE</name>
<evidence type="ECO:0000313" key="9">
    <source>
        <dbReference type="Proteomes" id="UP000242188"/>
    </source>
</evidence>
<keyword evidence="4" id="KW-0175">Coiled coil</keyword>
<feature type="region of interest" description="Disordered" evidence="5">
    <location>
        <begin position="115"/>
        <end position="145"/>
    </location>
</feature>
<dbReference type="SMART" id="SM00110">
    <property type="entry name" value="C1Q"/>
    <property type="match status" value="1"/>
</dbReference>
<evidence type="ECO:0000256" key="2">
    <source>
        <dbReference type="ARBA" id="ARBA00022525"/>
    </source>
</evidence>
<dbReference type="Pfam" id="PF00386">
    <property type="entry name" value="C1q"/>
    <property type="match status" value="1"/>
</dbReference>
<feature type="domain" description="C1q" evidence="7">
    <location>
        <begin position="175"/>
        <end position="310"/>
    </location>
</feature>
<keyword evidence="2" id="KW-0964">Secreted</keyword>
<dbReference type="GO" id="GO:0005576">
    <property type="term" value="C:extracellular region"/>
    <property type="evidence" value="ECO:0007669"/>
    <property type="project" value="UniProtKB-SubCell"/>
</dbReference>
<reference evidence="8 9" key="1">
    <citation type="journal article" date="2017" name="Nat. Ecol. Evol.">
        <title>Scallop genome provides insights into evolution of bilaterian karyotype and development.</title>
        <authorList>
            <person name="Wang S."/>
            <person name="Zhang J."/>
            <person name="Jiao W."/>
            <person name="Li J."/>
            <person name="Xun X."/>
            <person name="Sun Y."/>
            <person name="Guo X."/>
            <person name="Huan P."/>
            <person name="Dong B."/>
            <person name="Zhang L."/>
            <person name="Hu X."/>
            <person name="Sun X."/>
            <person name="Wang J."/>
            <person name="Zhao C."/>
            <person name="Wang Y."/>
            <person name="Wang D."/>
            <person name="Huang X."/>
            <person name="Wang R."/>
            <person name="Lv J."/>
            <person name="Li Y."/>
            <person name="Zhang Z."/>
            <person name="Liu B."/>
            <person name="Lu W."/>
            <person name="Hui Y."/>
            <person name="Liang J."/>
            <person name="Zhou Z."/>
            <person name="Hou R."/>
            <person name="Li X."/>
            <person name="Liu Y."/>
            <person name="Li H."/>
            <person name="Ning X."/>
            <person name="Lin Y."/>
            <person name="Zhao L."/>
            <person name="Xing Q."/>
            <person name="Dou J."/>
            <person name="Li Y."/>
            <person name="Mao J."/>
            <person name="Guo H."/>
            <person name="Dou H."/>
            <person name="Li T."/>
            <person name="Mu C."/>
            <person name="Jiang W."/>
            <person name="Fu Q."/>
            <person name="Fu X."/>
            <person name="Miao Y."/>
            <person name="Liu J."/>
            <person name="Yu Q."/>
            <person name="Li R."/>
            <person name="Liao H."/>
            <person name="Li X."/>
            <person name="Kong Y."/>
            <person name="Jiang Z."/>
            <person name="Chourrout D."/>
            <person name="Li R."/>
            <person name="Bao Z."/>
        </authorList>
    </citation>
    <scope>NUCLEOTIDE SEQUENCE [LARGE SCALE GENOMIC DNA]</scope>
    <source>
        <strain evidence="8 9">PY_sf001</strain>
    </source>
</reference>
<dbReference type="Gene3D" id="2.60.120.40">
    <property type="match status" value="1"/>
</dbReference>
<feature type="chain" id="PRO_5012600523" evidence="6">
    <location>
        <begin position="21"/>
        <end position="310"/>
    </location>
</feature>
<feature type="compositionally biased region" description="Basic and acidic residues" evidence="5">
    <location>
        <begin position="132"/>
        <end position="145"/>
    </location>
</feature>
<sequence length="310" mass="34946">MSVNFVLFLCFFYGYDRSYGEVLDPDNQPRQWQDLVTFVNQKIGSMEHLMNIKNERLDQLESKLRAQETEISSLKELMLQKDTILSNLVKQVTDLKKGEIMNTISDTSIEHLARASSSTSVNSTSDVTDTPDGARVDTDAHTAGDRMGEYNTRRQQDALSDVTIPKQYNRVAPPTPKQTVAFHAYRTSSITLGTQATVIFDHEDLDHGDGYSPADGLYTVPESGTYVITWTMFAYHHNAYQNVLVVNGATRGMSWTDSDEIGDYHQTTGITVLTLKQGDHLFIRMGQIYHGKIFSDSTYSRPTFSGWKLD</sequence>
<keyword evidence="9" id="KW-1185">Reference proteome</keyword>
<dbReference type="AlphaFoldDB" id="A0A210R0I3"/>
<accession>A0A210R0I3</accession>
<evidence type="ECO:0000256" key="1">
    <source>
        <dbReference type="ARBA" id="ARBA00004613"/>
    </source>
</evidence>
<dbReference type="InterPro" id="IPR050822">
    <property type="entry name" value="Cerebellin_Synaptic_Org"/>
</dbReference>
<organism evidence="8 9">
    <name type="scientific">Mizuhopecten yessoensis</name>
    <name type="common">Japanese scallop</name>
    <name type="synonym">Patinopecten yessoensis</name>
    <dbReference type="NCBI Taxonomy" id="6573"/>
    <lineage>
        <taxon>Eukaryota</taxon>
        <taxon>Metazoa</taxon>
        <taxon>Spiralia</taxon>
        <taxon>Lophotrochozoa</taxon>
        <taxon>Mollusca</taxon>
        <taxon>Bivalvia</taxon>
        <taxon>Autobranchia</taxon>
        <taxon>Pteriomorphia</taxon>
        <taxon>Pectinida</taxon>
        <taxon>Pectinoidea</taxon>
        <taxon>Pectinidae</taxon>
        <taxon>Mizuhopecten</taxon>
    </lineage>
</organism>
<dbReference type="PANTHER" id="PTHR22923">
    <property type="entry name" value="CEREBELLIN-RELATED"/>
    <property type="match status" value="1"/>
</dbReference>
<evidence type="ECO:0000256" key="5">
    <source>
        <dbReference type="SAM" id="MobiDB-lite"/>
    </source>
</evidence>
<dbReference type="OrthoDB" id="6076144at2759"/>
<keyword evidence="3 6" id="KW-0732">Signal</keyword>
<evidence type="ECO:0000256" key="3">
    <source>
        <dbReference type="ARBA" id="ARBA00022729"/>
    </source>
</evidence>
<dbReference type="Proteomes" id="UP000242188">
    <property type="component" value="Unassembled WGS sequence"/>
</dbReference>
<feature type="coiled-coil region" evidence="4">
    <location>
        <begin position="43"/>
        <end position="77"/>
    </location>
</feature>
<comment type="caution">
    <text evidence="8">The sequence shown here is derived from an EMBL/GenBank/DDBJ whole genome shotgun (WGS) entry which is preliminary data.</text>
</comment>
<dbReference type="EMBL" id="NEDP02001037">
    <property type="protein sequence ID" value="OWF54464.1"/>
    <property type="molecule type" value="Genomic_DNA"/>
</dbReference>
<dbReference type="InterPro" id="IPR008983">
    <property type="entry name" value="Tumour_necrosis_fac-like_dom"/>
</dbReference>
<evidence type="ECO:0000256" key="6">
    <source>
        <dbReference type="SAM" id="SignalP"/>
    </source>
</evidence>
<comment type="subcellular location">
    <subcellularLocation>
        <location evidence="1">Secreted</location>
    </subcellularLocation>
</comment>
<dbReference type="PANTHER" id="PTHR22923:SF116">
    <property type="entry name" value="C1Q DOMAIN-CONTAINING PROTEIN"/>
    <property type="match status" value="1"/>
</dbReference>
<gene>
    <name evidence="8" type="ORF">KP79_PYT24684</name>
</gene>
<evidence type="ECO:0000313" key="8">
    <source>
        <dbReference type="EMBL" id="OWF54464.1"/>
    </source>
</evidence>
<dbReference type="PROSITE" id="PS50871">
    <property type="entry name" value="C1Q"/>
    <property type="match status" value="1"/>
</dbReference>
<feature type="compositionally biased region" description="Low complexity" evidence="5">
    <location>
        <begin position="116"/>
        <end position="130"/>
    </location>
</feature>
<proteinExistence type="predicted"/>
<evidence type="ECO:0000259" key="7">
    <source>
        <dbReference type="PROSITE" id="PS50871"/>
    </source>
</evidence>
<evidence type="ECO:0000256" key="4">
    <source>
        <dbReference type="SAM" id="Coils"/>
    </source>
</evidence>
<feature type="signal peptide" evidence="6">
    <location>
        <begin position="1"/>
        <end position="20"/>
    </location>
</feature>
<protein>
    <submittedName>
        <fullName evidence="8">Caprin-2</fullName>
    </submittedName>
</protein>
<dbReference type="SUPFAM" id="SSF49842">
    <property type="entry name" value="TNF-like"/>
    <property type="match status" value="1"/>
</dbReference>
<dbReference type="InterPro" id="IPR001073">
    <property type="entry name" value="C1q_dom"/>
</dbReference>